<dbReference type="Pfam" id="PF01127">
    <property type="entry name" value="Sdh_cyt"/>
    <property type="match status" value="1"/>
</dbReference>
<protein>
    <submittedName>
        <fullName evidence="10">Succinate dehydrogenase cytochrome B558</fullName>
    </submittedName>
</protein>
<evidence type="ECO:0000256" key="6">
    <source>
        <dbReference type="ARBA" id="ARBA00023004"/>
    </source>
</evidence>
<dbReference type="GO" id="GO:0016020">
    <property type="term" value="C:membrane"/>
    <property type="evidence" value="ECO:0007669"/>
    <property type="project" value="UniProtKB-SubCell"/>
</dbReference>
<dbReference type="EMBL" id="BORP01000004">
    <property type="protein sequence ID" value="GIO27754.1"/>
    <property type="molecule type" value="Genomic_DNA"/>
</dbReference>
<organism evidence="10 11">
    <name type="scientific">Ornithinibacillus bavariensis</name>
    <dbReference type="NCBI Taxonomy" id="545502"/>
    <lineage>
        <taxon>Bacteria</taxon>
        <taxon>Bacillati</taxon>
        <taxon>Bacillota</taxon>
        <taxon>Bacilli</taxon>
        <taxon>Bacillales</taxon>
        <taxon>Bacillaceae</taxon>
        <taxon>Ornithinibacillus</taxon>
    </lineage>
</organism>
<dbReference type="GO" id="GO:0046872">
    <property type="term" value="F:metal ion binding"/>
    <property type="evidence" value="ECO:0007669"/>
    <property type="project" value="UniProtKB-KW"/>
</dbReference>
<dbReference type="NCBIfam" id="TIGR02046">
    <property type="entry name" value="sdhC_b558_fam"/>
    <property type="match status" value="1"/>
</dbReference>
<keyword evidence="2 8" id="KW-0349">Heme</keyword>
<keyword evidence="7 9" id="KW-0472">Membrane</keyword>
<feature type="binding site" description="axial binding residue" evidence="8">
    <location>
        <position position="70"/>
    </location>
    <ligand>
        <name>heme</name>
        <dbReference type="ChEBI" id="CHEBI:30413"/>
    </ligand>
    <ligandPart>
        <name>Fe</name>
        <dbReference type="ChEBI" id="CHEBI:18248"/>
    </ligandPart>
</feature>
<dbReference type="RefSeq" id="WP_212921215.1">
    <property type="nucleotide sequence ID" value="NZ_BORP01000004.1"/>
</dbReference>
<dbReference type="InterPro" id="IPR034804">
    <property type="entry name" value="SQR/QFR_C/D"/>
</dbReference>
<feature type="binding site" description="axial binding residue" evidence="8">
    <location>
        <position position="28"/>
    </location>
    <ligand>
        <name>heme</name>
        <dbReference type="ChEBI" id="CHEBI:30413"/>
    </ligand>
    <ligandPart>
        <name>Fe</name>
        <dbReference type="ChEBI" id="CHEBI:18248"/>
    </ligandPart>
</feature>
<evidence type="ECO:0000256" key="5">
    <source>
        <dbReference type="ARBA" id="ARBA00022989"/>
    </source>
</evidence>
<evidence type="ECO:0000256" key="4">
    <source>
        <dbReference type="ARBA" id="ARBA00022723"/>
    </source>
</evidence>
<reference evidence="10" key="1">
    <citation type="submission" date="2021-03" db="EMBL/GenBank/DDBJ databases">
        <title>Antimicrobial resistance genes in bacteria isolated from Japanese honey, and their potential for conferring macrolide and lincosamide resistance in the American foulbrood pathogen Paenibacillus larvae.</title>
        <authorList>
            <person name="Okamoto M."/>
            <person name="Kumagai M."/>
            <person name="Kanamori H."/>
            <person name="Takamatsu D."/>
        </authorList>
    </citation>
    <scope>NUCLEOTIDE SEQUENCE</scope>
    <source>
        <strain evidence="10">J43TS3</strain>
    </source>
</reference>
<evidence type="ECO:0000256" key="9">
    <source>
        <dbReference type="SAM" id="Phobius"/>
    </source>
</evidence>
<evidence type="ECO:0000256" key="1">
    <source>
        <dbReference type="ARBA" id="ARBA00004370"/>
    </source>
</evidence>
<keyword evidence="4 8" id="KW-0479">Metal-binding</keyword>
<comment type="caution">
    <text evidence="10">The sequence shown here is derived from an EMBL/GenBank/DDBJ whole genome shotgun (WGS) entry which is preliminary data.</text>
</comment>
<proteinExistence type="predicted"/>
<feature type="transmembrane region" description="Helical" evidence="9">
    <location>
        <begin position="54"/>
        <end position="80"/>
    </location>
</feature>
<feature type="binding site" description="axial binding residue" evidence="8">
    <location>
        <position position="113"/>
    </location>
    <ligand>
        <name>heme</name>
        <dbReference type="ChEBI" id="CHEBI:30413"/>
    </ligand>
    <ligandPart>
        <name>Fe</name>
        <dbReference type="ChEBI" id="CHEBI:18248"/>
    </ligandPart>
</feature>
<feature type="transmembrane region" description="Helical" evidence="9">
    <location>
        <begin position="143"/>
        <end position="167"/>
    </location>
</feature>
<evidence type="ECO:0000256" key="3">
    <source>
        <dbReference type="ARBA" id="ARBA00022692"/>
    </source>
</evidence>
<keyword evidence="11" id="KW-1185">Reference proteome</keyword>
<feature type="transmembrane region" description="Helical" evidence="9">
    <location>
        <begin position="101"/>
        <end position="123"/>
    </location>
</feature>
<evidence type="ECO:0000313" key="10">
    <source>
        <dbReference type="EMBL" id="GIO27754.1"/>
    </source>
</evidence>
<dbReference type="PIRSF" id="PIRSF000170">
    <property type="entry name" value="Succ_dh_cyt_b558"/>
    <property type="match status" value="1"/>
</dbReference>
<dbReference type="Proteomes" id="UP000676917">
    <property type="component" value="Unassembled WGS sequence"/>
</dbReference>
<dbReference type="SUPFAM" id="SSF81343">
    <property type="entry name" value="Fumarate reductase respiratory complex transmembrane subunits"/>
    <property type="match status" value="1"/>
</dbReference>
<accession>A0A919X8G9</accession>
<dbReference type="Gene3D" id="1.20.1300.10">
    <property type="entry name" value="Fumarate reductase/succinate dehydrogenase, transmembrane subunit"/>
    <property type="match status" value="1"/>
</dbReference>
<dbReference type="InterPro" id="IPR016002">
    <property type="entry name" value="Succ_DH_cyt_b558_Firmicute"/>
</dbReference>
<gene>
    <name evidence="10" type="primary">sdhC</name>
    <name evidence="10" type="ORF">J43TS3_23650</name>
</gene>
<evidence type="ECO:0000256" key="7">
    <source>
        <dbReference type="ARBA" id="ARBA00023136"/>
    </source>
</evidence>
<sequence length="206" mass="23934">MAEHREYFYRRLHSLLGVVPIGLFLILHLVVNHFAVYGEESFNQAIDFMESLPFLLLLEIFVIYLPILFHAILGVYIVFIAKNNVRRFGFFRNWMFYLQRITGIITLVFLAWHVFETRVQIALGNVDLNYSLMQGILDNPAMFWFYVIGVVSAVFHFSNGLWGFLVSWGIAQSPRSQKIVTYFTLIVFLLVSYIGIRSLIAFAYGV</sequence>
<dbReference type="InterPro" id="IPR000701">
    <property type="entry name" value="SuccDH_FuR_B_TM-su"/>
</dbReference>
<evidence type="ECO:0000256" key="8">
    <source>
        <dbReference type="PIRSR" id="PIRSR000170-1"/>
    </source>
</evidence>
<keyword evidence="6 8" id="KW-0408">Iron</keyword>
<dbReference type="AlphaFoldDB" id="A0A919X8G9"/>
<dbReference type="CDD" id="cd03497">
    <property type="entry name" value="SQR_TypeB_1_TM"/>
    <property type="match status" value="1"/>
</dbReference>
<comment type="subcellular location">
    <subcellularLocation>
        <location evidence="1">Membrane</location>
    </subcellularLocation>
</comment>
<evidence type="ECO:0000256" key="2">
    <source>
        <dbReference type="ARBA" id="ARBA00022617"/>
    </source>
</evidence>
<evidence type="ECO:0000313" key="11">
    <source>
        <dbReference type="Proteomes" id="UP000676917"/>
    </source>
</evidence>
<keyword evidence="5 9" id="KW-1133">Transmembrane helix</keyword>
<feature type="binding site" description="axial binding residue" evidence="8">
    <location>
        <position position="156"/>
    </location>
    <ligand>
        <name>heme</name>
        <dbReference type="ChEBI" id="CHEBI:30413"/>
    </ligand>
    <ligandPart>
        <name>Fe</name>
        <dbReference type="ChEBI" id="CHEBI:18248"/>
    </ligandPart>
</feature>
<feature type="transmembrane region" description="Helical" evidence="9">
    <location>
        <begin position="179"/>
        <end position="204"/>
    </location>
</feature>
<name>A0A919X8G9_9BACI</name>
<feature type="transmembrane region" description="Helical" evidence="9">
    <location>
        <begin position="12"/>
        <end position="34"/>
    </location>
</feature>
<dbReference type="InterPro" id="IPR011138">
    <property type="entry name" value="Cytochrome_b-558"/>
</dbReference>
<keyword evidence="3 9" id="KW-0812">Transmembrane</keyword>